<gene>
    <name evidence="1" type="ORF">CFOL_v3_02182</name>
</gene>
<sequence>MATTLDGGSSTTPQFSAEKPLIVRVKRKTFHSRLDGFWLEINERPAKRPLLDFEKLSISDSAGKEEWKPKKVFVQHVESVTSSETKTEIVQSFIPHSADASESKIKHDERRKTLTKDIKQLKQDQLLSKSRQTQKILAESARFKQIWRSRKESKDGTQDKELHELCHFYEVVRVDVEKRSSNVQMQEELSLEEQRILSRYMPLMREFMPSAAAEIESDIRDYISGQDDYVYDYYTVKDGMIVDDEDASIPFPLVQVEDEDFYDGPDESEYDSEDSNGTINITHFFTFLQNSKF</sequence>
<evidence type="ECO:0000313" key="2">
    <source>
        <dbReference type="Proteomes" id="UP000187406"/>
    </source>
</evidence>
<dbReference type="OrthoDB" id="6255506at2759"/>
<keyword evidence="2" id="KW-1185">Reference proteome</keyword>
<evidence type="ECO:0000313" key="1">
    <source>
        <dbReference type="EMBL" id="GAV58649.1"/>
    </source>
</evidence>
<protein>
    <submittedName>
        <fullName evidence="1">Uncharacterized protein</fullName>
    </submittedName>
</protein>
<dbReference type="PANTHER" id="PTHR31934:SF2">
    <property type="entry name" value="RNA-DIRECTED DNA METHYLATION 4"/>
    <property type="match status" value="1"/>
</dbReference>
<dbReference type="InParanoid" id="A0A1Q3ASF5"/>
<dbReference type="STRING" id="3775.A0A1Q3ASF5"/>
<dbReference type="FunCoup" id="A0A1Q3ASF5">
    <property type="interactions" value="562"/>
</dbReference>
<proteinExistence type="predicted"/>
<dbReference type="Proteomes" id="UP000187406">
    <property type="component" value="Unassembled WGS sequence"/>
</dbReference>
<dbReference type="EMBL" id="BDDD01000079">
    <property type="protein sequence ID" value="GAV58649.1"/>
    <property type="molecule type" value="Genomic_DNA"/>
</dbReference>
<organism evidence="1 2">
    <name type="scientific">Cephalotus follicularis</name>
    <name type="common">Albany pitcher plant</name>
    <dbReference type="NCBI Taxonomy" id="3775"/>
    <lineage>
        <taxon>Eukaryota</taxon>
        <taxon>Viridiplantae</taxon>
        <taxon>Streptophyta</taxon>
        <taxon>Embryophyta</taxon>
        <taxon>Tracheophyta</taxon>
        <taxon>Spermatophyta</taxon>
        <taxon>Magnoliopsida</taxon>
        <taxon>eudicotyledons</taxon>
        <taxon>Gunneridae</taxon>
        <taxon>Pentapetalae</taxon>
        <taxon>rosids</taxon>
        <taxon>fabids</taxon>
        <taxon>Oxalidales</taxon>
        <taxon>Cephalotaceae</taxon>
        <taxon>Cephalotus</taxon>
    </lineage>
</organism>
<comment type="caution">
    <text evidence="1">The sequence shown here is derived from an EMBL/GenBank/DDBJ whole genome shotgun (WGS) entry which is preliminary data.</text>
</comment>
<dbReference type="AlphaFoldDB" id="A0A1Q3ASF5"/>
<accession>A0A1Q3ASF5</accession>
<dbReference type="PANTHER" id="PTHR31934">
    <property type="entry name" value="ALPHA/BETA-HYDROLASES SUPERFAMILY PROTEIN"/>
    <property type="match status" value="1"/>
</dbReference>
<reference evidence="2" key="1">
    <citation type="submission" date="2016-04" db="EMBL/GenBank/DDBJ databases">
        <title>Cephalotus genome sequencing.</title>
        <authorList>
            <person name="Fukushima K."/>
            <person name="Hasebe M."/>
            <person name="Fang X."/>
        </authorList>
    </citation>
    <scope>NUCLEOTIDE SEQUENCE [LARGE SCALE GENOMIC DNA]</scope>
    <source>
        <strain evidence="2">cv. St1</strain>
    </source>
</reference>
<name>A0A1Q3ASF5_CEPFO</name>